<comment type="caution">
    <text evidence="1">The sequence shown here is derived from an EMBL/GenBank/DDBJ whole genome shotgun (WGS) entry which is preliminary data.</text>
</comment>
<evidence type="ECO:0000313" key="1">
    <source>
        <dbReference type="EMBL" id="KKN48368.1"/>
    </source>
</evidence>
<reference evidence="1" key="1">
    <citation type="journal article" date="2015" name="Nature">
        <title>Complex archaea that bridge the gap between prokaryotes and eukaryotes.</title>
        <authorList>
            <person name="Spang A."/>
            <person name="Saw J.H."/>
            <person name="Jorgensen S.L."/>
            <person name="Zaremba-Niedzwiedzka K."/>
            <person name="Martijn J."/>
            <person name="Lind A.E."/>
            <person name="van Eijk R."/>
            <person name="Schleper C."/>
            <person name="Guy L."/>
            <person name="Ettema T.J."/>
        </authorList>
    </citation>
    <scope>NUCLEOTIDE SEQUENCE</scope>
</reference>
<sequence length="195" mass="20457">MPVLGAGYIGDYTEDYATLNLKFTSYSTIWVPTVLAGAPVVKVYAANETGTEVTTGITLSVDFDGVAGLNNVLVDLSSAAFYAVAKDYHVIITTGTIDSVSAIGTVIGSFSIENRFDAVDEIVDAVWAQAMTELGSVPGVTGTTLAALEWLFLLARNKGDQTSTTKKLYADDGSTVIATSAISDDGATFTRGEWS</sequence>
<dbReference type="EMBL" id="LAZR01001225">
    <property type="protein sequence ID" value="KKN48368.1"/>
    <property type="molecule type" value="Genomic_DNA"/>
</dbReference>
<gene>
    <name evidence="1" type="ORF">LCGC14_0654030</name>
</gene>
<accession>A0A0F9U414</accession>
<dbReference type="AlphaFoldDB" id="A0A0F9U414"/>
<name>A0A0F9U414_9ZZZZ</name>
<protein>
    <submittedName>
        <fullName evidence="1">Uncharacterized protein</fullName>
    </submittedName>
</protein>
<proteinExistence type="predicted"/>
<organism evidence="1">
    <name type="scientific">marine sediment metagenome</name>
    <dbReference type="NCBI Taxonomy" id="412755"/>
    <lineage>
        <taxon>unclassified sequences</taxon>
        <taxon>metagenomes</taxon>
        <taxon>ecological metagenomes</taxon>
    </lineage>
</organism>